<dbReference type="InterPro" id="IPR012947">
    <property type="entry name" value="tRNA_SAD"/>
</dbReference>
<dbReference type="Gene3D" id="3.30.980.10">
    <property type="entry name" value="Threonyl-trna Synthetase, Chain A, domain 2"/>
    <property type="match status" value="1"/>
</dbReference>
<keyword evidence="4" id="KW-1185">Reference proteome</keyword>
<proteinExistence type="predicted"/>
<organism evidence="3 4">
    <name type="scientific">Demequina litorisediminis</name>
    <dbReference type="NCBI Taxonomy" id="1849022"/>
    <lineage>
        <taxon>Bacteria</taxon>
        <taxon>Bacillati</taxon>
        <taxon>Actinomycetota</taxon>
        <taxon>Actinomycetes</taxon>
        <taxon>Micrococcales</taxon>
        <taxon>Demequinaceae</taxon>
        <taxon>Demequina</taxon>
    </lineage>
</organism>
<dbReference type="SUPFAM" id="SSF55186">
    <property type="entry name" value="ThrRS/AlaRS common domain"/>
    <property type="match status" value="1"/>
</dbReference>
<name>A0ABQ6I810_9MICO</name>
<dbReference type="Proteomes" id="UP001157125">
    <property type="component" value="Unassembled WGS sequence"/>
</dbReference>
<evidence type="ECO:0000259" key="2">
    <source>
        <dbReference type="Pfam" id="PF07973"/>
    </source>
</evidence>
<sequence length="61" mass="6751">MRRGGERAWGDLCRGPHVPNTKVLANGWSLMRSAAAYWKGNEKNPQASARLRHGLAHQGRA</sequence>
<evidence type="ECO:0000313" key="3">
    <source>
        <dbReference type="EMBL" id="GMA33875.1"/>
    </source>
</evidence>
<feature type="region of interest" description="Disordered" evidence="1">
    <location>
        <begin position="42"/>
        <end position="61"/>
    </location>
</feature>
<evidence type="ECO:0000313" key="4">
    <source>
        <dbReference type="Proteomes" id="UP001157125"/>
    </source>
</evidence>
<gene>
    <name evidence="3" type="ORF">GCM10025876_00790</name>
</gene>
<dbReference type="Pfam" id="PF07973">
    <property type="entry name" value="tRNA_SAD"/>
    <property type="match status" value="1"/>
</dbReference>
<accession>A0ABQ6I810</accession>
<feature type="domain" description="Threonyl/alanyl tRNA synthetase SAD" evidence="2">
    <location>
        <begin position="10"/>
        <end position="45"/>
    </location>
</feature>
<reference evidence="4" key="1">
    <citation type="journal article" date="2019" name="Int. J. Syst. Evol. Microbiol.">
        <title>The Global Catalogue of Microorganisms (GCM) 10K type strain sequencing project: providing services to taxonomists for standard genome sequencing and annotation.</title>
        <authorList>
            <consortium name="The Broad Institute Genomics Platform"/>
            <consortium name="The Broad Institute Genome Sequencing Center for Infectious Disease"/>
            <person name="Wu L."/>
            <person name="Ma J."/>
        </authorList>
    </citation>
    <scope>NUCLEOTIDE SEQUENCE [LARGE SCALE GENOMIC DNA]</scope>
    <source>
        <strain evidence="4">NBRC 112299</strain>
    </source>
</reference>
<dbReference type="InterPro" id="IPR018163">
    <property type="entry name" value="Thr/Ala-tRNA-synth_IIc_edit"/>
</dbReference>
<feature type="compositionally biased region" description="Basic residues" evidence="1">
    <location>
        <begin position="50"/>
        <end position="61"/>
    </location>
</feature>
<evidence type="ECO:0000256" key="1">
    <source>
        <dbReference type="SAM" id="MobiDB-lite"/>
    </source>
</evidence>
<protein>
    <recommendedName>
        <fullName evidence="2">Threonyl/alanyl tRNA synthetase SAD domain-containing protein</fullName>
    </recommendedName>
</protein>
<dbReference type="EMBL" id="BSUN01000001">
    <property type="protein sequence ID" value="GMA33875.1"/>
    <property type="molecule type" value="Genomic_DNA"/>
</dbReference>
<comment type="caution">
    <text evidence="3">The sequence shown here is derived from an EMBL/GenBank/DDBJ whole genome shotgun (WGS) entry which is preliminary data.</text>
</comment>